<dbReference type="EMBL" id="JARYMX010000003">
    <property type="protein sequence ID" value="KAJ9557244.1"/>
    <property type="molecule type" value="Genomic_DNA"/>
</dbReference>
<dbReference type="Proteomes" id="UP001172457">
    <property type="component" value="Chromosome 3"/>
</dbReference>
<dbReference type="FunFam" id="3.10.20.90:FF:000047">
    <property type="entry name" value="Auxin response factor"/>
    <property type="match status" value="1"/>
</dbReference>
<dbReference type="AlphaFoldDB" id="A0AA38TC02"/>
<evidence type="ECO:0000313" key="13">
    <source>
        <dbReference type="Proteomes" id="UP001172457"/>
    </source>
</evidence>
<evidence type="ECO:0000259" key="10">
    <source>
        <dbReference type="PROSITE" id="PS50863"/>
    </source>
</evidence>
<dbReference type="SUPFAM" id="SSF101936">
    <property type="entry name" value="DNA-binding pseudobarrel domain"/>
    <property type="match status" value="2"/>
</dbReference>
<dbReference type="Pfam" id="PF02362">
    <property type="entry name" value="B3"/>
    <property type="match status" value="1"/>
</dbReference>
<keyword evidence="3 8" id="KW-0805">Transcription regulation</keyword>
<dbReference type="PROSITE" id="PS51745">
    <property type="entry name" value="PB1"/>
    <property type="match status" value="1"/>
</dbReference>
<evidence type="ECO:0000256" key="3">
    <source>
        <dbReference type="ARBA" id="ARBA00023015"/>
    </source>
</evidence>
<dbReference type="Pfam" id="PF02309">
    <property type="entry name" value="AUX_IAA"/>
    <property type="match status" value="1"/>
</dbReference>
<evidence type="ECO:0000259" key="11">
    <source>
        <dbReference type="PROSITE" id="PS51745"/>
    </source>
</evidence>
<evidence type="ECO:0000256" key="2">
    <source>
        <dbReference type="ARBA" id="ARBA00007853"/>
    </source>
</evidence>
<accession>A0AA38TC02</accession>
<dbReference type="InterPro" id="IPR044835">
    <property type="entry name" value="ARF_plant"/>
</dbReference>
<organism evidence="12 13">
    <name type="scientific">Centaurea solstitialis</name>
    <name type="common">yellow star-thistle</name>
    <dbReference type="NCBI Taxonomy" id="347529"/>
    <lineage>
        <taxon>Eukaryota</taxon>
        <taxon>Viridiplantae</taxon>
        <taxon>Streptophyta</taxon>
        <taxon>Embryophyta</taxon>
        <taxon>Tracheophyta</taxon>
        <taxon>Spermatophyta</taxon>
        <taxon>Magnoliopsida</taxon>
        <taxon>eudicotyledons</taxon>
        <taxon>Gunneridae</taxon>
        <taxon>Pentapetalae</taxon>
        <taxon>asterids</taxon>
        <taxon>campanulids</taxon>
        <taxon>Asterales</taxon>
        <taxon>Asteraceae</taxon>
        <taxon>Carduoideae</taxon>
        <taxon>Cardueae</taxon>
        <taxon>Centaureinae</taxon>
        <taxon>Centaurea</taxon>
    </lineage>
</organism>
<dbReference type="CDD" id="cd10017">
    <property type="entry name" value="B3_DNA"/>
    <property type="match status" value="1"/>
</dbReference>
<keyword evidence="13" id="KW-1185">Reference proteome</keyword>
<evidence type="ECO:0000256" key="1">
    <source>
        <dbReference type="ARBA" id="ARBA00004123"/>
    </source>
</evidence>
<dbReference type="FunFam" id="2.30.30.1040:FF:000001">
    <property type="entry name" value="Auxin response factor"/>
    <property type="match status" value="1"/>
</dbReference>
<comment type="function">
    <text evidence="8">Auxin response factors (ARFs) are transcriptional factors that bind specifically to the DNA sequence 5'-TGTCTC-3' found in the auxin-responsive promoter elements (AuxREs).</text>
</comment>
<protein>
    <recommendedName>
        <fullName evidence="8">Auxin response factor</fullName>
    </recommendedName>
</protein>
<feature type="domain" description="PB1" evidence="11">
    <location>
        <begin position="683"/>
        <end position="776"/>
    </location>
</feature>
<name>A0AA38TC02_9ASTR</name>
<dbReference type="SUPFAM" id="SSF54277">
    <property type="entry name" value="CAD &amp; PB1 domains"/>
    <property type="match status" value="1"/>
</dbReference>
<feature type="region of interest" description="Disordered" evidence="9">
    <location>
        <begin position="155"/>
        <end position="174"/>
    </location>
</feature>
<feature type="compositionally biased region" description="Polar residues" evidence="9">
    <location>
        <begin position="659"/>
        <end position="669"/>
    </location>
</feature>
<reference evidence="12" key="1">
    <citation type="submission" date="2023-03" db="EMBL/GenBank/DDBJ databases">
        <title>Chromosome-scale reference genome and RAD-based genetic map of yellow starthistle (Centaurea solstitialis) reveal putative structural variation and QTLs associated with invader traits.</title>
        <authorList>
            <person name="Reatini B."/>
            <person name="Cang F.A."/>
            <person name="Jiang Q."/>
            <person name="Mckibben M.T.W."/>
            <person name="Barker M.S."/>
            <person name="Rieseberg L.H."/>
            <person name="Dlugosch K.M."/>
        </authorList>
    </citation>
    <scope>NUCLEOTIDE SEQUENCE</scope>
    <source>
        <strain evidence="12">CAN-66</strain>
        <tissue evidence="12">Leaf</tissue>
    </source>
</reference>
<comment type="similarity">
    <text evidence="2 8">Belongs to the ARF family.</text>
</comment>
<comment type="subcellular location">
    <subcellularLocation>
        <location evidence="1 8">Nucleus</location>
    </subcellularLocation>
</comment>
<dbReference type="Gene3D" id="2.30.30.1040">
    <property type="match status" value="1"/>
</dbReference>
<dbReference type="InterPro" id="IPR015300">
    <property type="entry name" value="DNA-bd_pseudobarrel_sf"/>
</dbReference>
<proteinExistence type="inferred from homology"/>
<evidence type="ECO:0000256" key="6">
    <source>
        <dbReference type="ARBA" id="ARBA00023242"/>
    </source>
</evidence>
<keyword evidence="7 8" id="KW-0927">Auxin signaling pathway</keyword>
<dbReference type="InterPro" id="IPR010525">
    <property type="entry name" value="ARF_dom"/>
</dbReference>
<dbReference type="GO" id="GO:0005634">
    <property type="term" value="C:nucleus"/>
    <property type="evidence" value="ECO:0007669"/>
    <property type="project" value="UniProtKB-SubCell"/>
</dbReference>
<evidence type="ECO:0000256" key="4">
    <source>
        <dbReference type="ARBA" id="ARBA00023125"/>
    </source>
</evidence>
<evidence type="ECO:0000256" key="8">
    <source>
        <dbReference type="RuleBase" id="RU004561"/>
    </source>
</evidence>
<dbReference type="InterPro" id="IPR033389">
    <property type="entry name" value="AUX/IAA_dom"/>
</dbReference>
<comment type="caution">
    <text evidence="12">The sequence shown here is derived from an EMBL/GenBank/DDBJ whole genome shotgun (WGS) entry which is preliminary data.</text>
</comment>
<feature type="domain" description="TF-B3" evidence="10">
    <location>
        <begin position="322"/>
        <end position="372"/>
    </location>
</feature>
<gene>
    <name evidence="12" type="ORF">OSB04_011858</name>
</gene>
<dbReference type="InterPro" id="IPR003340">
    <property type="entry name" value="B3_DNA-bd"/>
</dbReference>
<dbReference type="GO" id="GO:0009734">
    <property type="term" value="P:auxin-activated signaling pathway"/>
    <property type="evidence" value="ECO:0007669"/>
    <property type="project" value="UniProtKB-KW"/>
</dbReference>
<sequence>MPHNPSFILASASIRSYIRFEPCNRSSIWHRASFFKCYQLFIRVIDVSFLFSNFPPLLVIITHSCFSGSLGDAIYKELWHACAGPLVNVPREGERVYYFPQGHMEQLEASMHQGLDQQLPSFNLPAKILCKVVNVQLRAEPETDEVYAQITLLPDPDQNEVTSPDPPPPEPPSCTVHSFCKTLTASDTSTHGGFSVLRRHADDCLPPLDMSQQPPWQELVANDLHGNEWHFRHIFRGYTFCLSMGPQRIHPIASLILIYGIPLPKPILSRLNQQYSVALKSTIVNMIGSAMSLAFSSAQYLWLIDVELAKQLIFIGFNSDWWWIYVPGQPRRHLLTTGWSVFVSAKKLVAGDAFIFLRGENGELRVGVRRLMRLLNNMPSSVISSHSMHLGVLATASHAIATGTLFSVFYKPRTSRSEFIVSLNKYLEARNHKLSVGMRFKMRFEGEEVPERRFSGTIVGVGDTTSSKWPDSEWRSLKVQWDEPSSILRPDRVSPWELEPLIASNPSNPQPPQRNKRARAVLPNSVPDLSAIGMWKSPVDRPSAFQYCDSQRGRDIYPSNNLSSINGISLSYSENGSLPPASTTSMQWSNLREAVTESFEPLASKESVEKRQSNGYRLFGIELLEHSHVDESSPMAVSRAVVEERTLCPIDTESDWRSEPSNVNRSDIPSASCEPEKSSLKIRSCTKVHMQGIAVGRAVDLTQLNCYEDLLGKLENMFEIEGELHMVPKKWQVVYTDVEDDIMMVGDDPWLEFCSMVRKIFIYTTEEAKRLSPKIKLPENDEIIQGKTVLNAQVSTEEQSSSNEGFGC</sequence>
<dbReference type="PANTHER" id="PTHR31384:SF96">
    <property type="entry name" value="AUXIN RESPONSE FACTOR 1"/>
    <property type="match status" value="1"/>
</dbReference>
<evidence type="ECO:0000256" key="5">
    <source>
        <dbReference type="ARBA" id="ARBA00023163"/>
    </source>
</evidence>
<dbReference type="Gene3D" id="2.40.330.10">
    <property type="entry name" value="DNA-binding pseudobarrel domain"/>
    <property type="match status" value="2"/>
</dbReference>
<dbReference type="Pfam" id="PF06507">
    <property type="entry name" value="ARF_AD"/>
    <property type="match status" value="1"/>
</dbReference>
<comment type="subunit">
    <text evidence="8">Homodimers and heterodimers.</text>
</comment>
<keyword evidence="4 8" id="KW-0238">DNA-binding</keyword>
<dbReference type="PROSITE" id="PS50863">
    <property type="entry name" value="B3"/>
    <property type="match status" value="1"/>
</dbReference>
<evidence type="ECO:0000256" key="9">
    <source>
        <dbReference type="SAM" id="MobiDB-lite"/>
    </source>
</evidence>
<feature type="region of interest" description="Disordered" evidence="9">
    <location>
        <begin position="652"/>
        <end position="675"/>
    </location>
</feature>
<keyword evidence="5 8" id="KW-0804">Transcription</keyword>
<dbReference type="GO" id="GO:0003677">
    <property type="term" value="F:DNA binding"/>
    <property type="evidence" value="ECO:0007669"/>
    <property type="project" value="UniProtKB-KW"/>
</dbReference>
<dbReference type="SMART" id="SM01019">
    <property type="entry name" value="B3"/>
    <property type="match status" value="1"/>
</dbReference>
<dbReference type="Gene3D" id="3.10.20.90">
    <property type="entry name" value="Phosphatidylinositol 3-kinase Catalytic Subunit, Chain A, domain 1"/>
    <property type="match status" value="1"/>
</dbReference>
<dbReference type="InterPro" id="IPR053793">
    <property type="entry name" value="PB1-like"/>
</dbReference>
<evidence type="ECO:0000313" key="12">
    <source>
        <dbReference type="EMBL" id="KAJ9557244.1"/>
    </source>
</evidence>
<dbReference type="PANTHER" id="PTHR31384">
    <property type="entry name" value="AUXIN RESPONSE FACTOR 4-RELATED"/>
    <property type="match status" value="1"/>
</dbReference>
<keyword evidence="6 8" id="KW-0539">Nucleus</keyword>
<dbReference type="GO" id="GO:0006355">
    <property type="term" value="P:regulation of DNA-templated transcription"/>
    <property type="evidence" value="ECO:0007669"/>
    <property type="project" value="InterPro"/>
</dbReference>
<evidence type="ECO:0000256" key="7">
    <source>
        <dbReference type="ARBA" id="ARBA00023294"/>
    </source>
</evidence>